<feature type="transmembrane region" description="Helical" evidence="1">
    <location>
        <begin position="226"/>
        <end position="248"/>
    </location>
</feature>
<name>X0SUQ5_9ZZZZ</name>
<organism evidence="3">
    <name type="scientific">marine sediment metagenome</name>
    <dbReference type="NCBI Taxonomy" id="412755"/>
    <lineage>
        <taxon>unclassified sequences</taxon>
        <taxon>metagenomes</taxon>
        <taxon>ecological metagenomes</taxon>
    </lineage>
</organism>
<feature type="transmembrane region" description="Helical" evidence="1">
    <location>
        <begin position="101"/>
        <end position="119"/>
    </location>
</feature>
<feature type="transmembrane region" description="Helical" evidence="1">
    <location>
        <begin position="71"/>
        <end position="89"/>
    </location>
</feature>
<accession>X0SUQ5</accession>
<dbReference type="Gene3D" id="1.10.3730.20">
    <property type="match status" value="1"/>
</dbReference>
<dbReference type="AlphaFoldDB" id="X0SUQ5"/>
<dbReference type="InterPro" id="IPR000620">
    <property type="entry name" value="EamA_dom"/>
</dbReference>
<gene>
    <name evidence="3" type="ORF">S01H1_11475</name>
</gene>
<keyword evidence="1" id="KW-0812">Transmembrane</keyword>
<feature type="transmembrane region" description="Helical" evidence="1">
    <location>
        <begin position="197"/>
        <end position="214"/>
    </location>
</feature>
<feature type="non-terminal residue" evidence="3">
    <location>
        <position position="282"/>
    </location>
</feature>
<feature type="transmembrane region" description="Helical" evidence="1">
    <location>
        <begin position="164"/>
        <end position="185"/>
    </location>
</feature>
<protein>
    <recommendedName>
        <fullName evidence="2">EamA domain-containing protein</fullName>
    </recommendedName>
</protein>
<feature type="transmembrane region" description="Helical" evidence="1">
    <location>
        <begin position="6"/>
        <end position="28"/>
    </location>
</feature>
<dbReference type="PANTHER" id="PTHR22911">
    <property type="entry name" value="ACYL-MALONYL CONDENSING ENZYME-RELATED"/>
    <property type="match status" value="1"/>
</dbReference>
<feature type="transmembrane region" description="Helical" evidence="1">
    <location>
        <begin position="125"/>
        <end position="143"/>
    </location>
</feature>
<proteinExistence type="predicted"/>
<sequence length="282" mass="30605">MQFDPYVFGVLSAVAASIFFGVTNLIYLRMSEDISVMDIMFTRFWVSLPFAFFFAVGSVGTTNITIPADAMIPLAVSMILGLVLGDSMYFLSQSRIGVSRAFPISMSYPLLVYIISATFLGEPIILQRIIGVVITVAGVILIARAEQNESPNEKGRWNERDKRIGFALAILTALAWALSDAIFQFGLVSVGAAESNYFRMLVVSIILVPIFFVSMKGGRKLPAKRITGMALVTGLFGVGFSLIAYSYAVKFVGATVTAVIISSAPIFTAPLSALYLNEDVNR</sequence>
<evidence type="ECO:0000259" key="2">
    <source>
        <dbReference type="Pfam" id="PF00892"/>
    </source>
</evidence>
<dbReference type="PANTHER" id="PTHR22911:SF137">
    <property type="entry name" value="SOLUTE CARRIER FAMILY 35 MEMBER G2-RELATED"/>
    <property type="match status" value="1"/>
</dbReference>
<dbReference type="EMBL" id="BARS01005851">
    <property type="protein sequence ID" value="GAF79657.1"/>
    <property type="molecule type" value="Genomic_DNA"/>
</dbReference>
<reference evidence="3" key="1">
    <citation type="journal article" date="2014" name="Front. Microbiol.">
        <title>High frequency of phylogenetically diverse reductive dehalogenase-homologous genes in deep subseafloor sedimentary metagenomes.</title>
        <authorList>
            <person name="Kawai M."/>
            <person name="Futagami T."/>
            <person name="Toyoda A."/>
            <person name="Takaki Y."/>
            <person name="Nishi S."/>
            <person name="Hori S."/>
            <person name="Arai W."/>
            <person name="Tsubouchi T."/>
            <person name="Morono Y."/>
            <person name="Uchiyama I."/>
            <person name="Ito T."/>
            <person name="Fujiyama A."/>
            <person name="Inagaki F."/>
            <person name="Takami H."/>
        </authorList>
    </citation>
    <scope>NUCLEOTIDE SEQUENCE</scope>
    <source>
        <strain evidence="3">Expedition CK06-06</strain>
    </source>
</reference>
<dbReference type="SUPFAM" id="SSF103481">
    <property type="entry name" value="Multidrug resistance efflux transporter EmrE"/>
    <property type="match status" value="2"/>
</dbReference>
<keyword evidence="1" id="KW-1133">Transmembrane helix</keyword>
<dbReference type="Pfam" id="PF00892">
    <property type="entry name" value="EamA"/>
    <property type="match status" value="2"/>
</dbReference>
<feature type="domain" description="EamA" evidence="2">
    <location>
        <begin position="8"/>
        <end position="143"/>
    </location>
</feature>
<feature type="transmembrane region" description="Helical" evidence="1">
    <location>
        <begin position="254"/>
        <end position="276"/>
    </location>
</feature>
<dbReference type="InterPro" id="IPR037185">
    <property type="entry name" value="EmrE-like"/>
</dbReference>
<evidence type="ECO:0000313" key="3">
    <source>
        <dbReference type="EMBL" id="GAF79657.1"/>
    </source>
</evidence>
<feature type="transmembrane region" description="Helical" evidence="1">
    <location>
        <begin position="40"/>
        <end position="59"/>
    </location>
</feature>
<feature type="domain" description="EamA" evidence="2">
    <location>
        <begin position="164"/>
        <end position="281"/>
    </location>
</feature>
<comment type="caution">
    <text evidence="3">The sequence shown here is derived from an EMBL/GenBank/DDBJ whole genome shotgun (WGS) entry which is preliminary data.</text>
</comment>
<dbReference type="GO" id="GO:0016020">
    <property type="term" value="C:membrane"/>
    <property type="evidence" value="ECO:0007669"/>
    <property type="project" value="InterPro"/>
</dbReference>
<evidence type="ECO:0000256" key="1">
    <source>
        <dbReference type="SAM" id="Phobius"/>
    </source>
</evidence>
<keyword evidence="1" id="KW-0472">Membrane</keyword>